<proteinExistence type="predicted"/>
<feature type="region of interest" description="Disordered" evidence="2">
    <location>
        <begin position="272"/>
        <end position="424"/>
    </location>
</feature>
<dbReference type="PANTHER" id="PTHR24637">
    <property type="entry name" value="COLLAGEN"/>
    <property type="match status" value="1"/>
</dbReference>
<reference evidence="4" key="1">
    <citation type="submission" date="2023-01" db="EMBL/GenBank/DDBJ databases">
        <title>Genome assembly of the deep-sea coral Lophelia pertusa.</title>
        <authorList>
            <person name="Herrera S."/>
            <person name="Cordes E."/>
        </authorList>
    </citation>
    <scope>NUCLEOTIDE SEQUENCE</scope>
    <source>
        <strain evidence="4">USNM1676648</strain>
        <tissue evidence="4">Polyp</tissue>
    </source>
</reference>
<dbReference type="InterPro" id="IPR013320">
    <property type="entry name" value="ConA-like_dom_sf"/>
</dbReference>
<accession>A0A9X0CMY0</accession>
<organism evidence="4 5">
    <name type="scientific">Desmophyllum pertusum</name>
    <dbReference type="NCBI Taxonomy" id="174260"/>
    <lineage>
        <taxon>Eukaryota</taxon>
        <taxon>Metazoa</taxon>
        <taxon>Cnidaria</taxon>
        <taxon>Anthozoa</taxon>
        <taxon>Hexacorallia</taxon>
        <taxon>Scleractinia</taxon>
        <taxon>Caryophylliina</taxon>
        <taxon>Caryophylliidae</taxon>
        <taxon>Desmophyllum</taxon>
    </lineage>
</organism>
<dbReference type="Proteomes" id="UP001163046">
    <property type="component" value="Unassembled WGS sequence"/>
</dbReference>
<evidence type="ECO:0000256" key="2">
    <source>
        <dbReference type="SAM" id="MobiDB-lite"/>
    </source>
</evidence>
<evidence type="ECO:0000259" key="3">
    <source>
        <dbReference type="SMART" id="SM00210"/>
    </source>
</evidence>
<dbReference type="InterPro" id="IPR048287">
    <property type="entry name" value="TSPN-like_N"/>
</dbReference>
<feature type="domain" description="Thrombospondin-like N-terminal" evidence="3">
    <location>
        <begin position="43"/>
        <end position="226"/>
    </location>
</feature>
<feature type="compositionally biased region" description="Low complexity" evidence="2">
    <location>
        <begin position="303"/>
        <end position="312"/>
    </location>
</feature>
<feature type="compositionally biased region" description="Basic and acidic residues" evidence="2">
    <location>
        <begin position="292"/>
        <end position="301"/>
    </location>
</feature>
<keyword evidence="5" id="KW-1185">Reference proteome</keyword>
<dbReference type="SUPFAM" id="SSF49899">
    <property type="entry name" value="Concanavalin A-like lectins/glucanases"/>
    <property type="match status" value="1"/>
</dbReference>
<keyword evidence="1" id="KW-0677">Repeat</keyword>
<dbReference type="AlphaFoldDB" id="A0A9X0CMY0"/>
<dbReference type="OrthoDB" id="8939548at2759"/>
<feature type="compositionally biased region" description="Gly residues" evidence="2">
    <location>
        <begin position="372"/>
        <end position="381"/>
    </location>
</feature>
<gene>
    <name evidence="4" type="ORF">OS493_037259</name>
</gene>
<evidence type="ECO:0000256" key="1">
    <source>
        <dbReference type="ARBA" id="ARBA00022737"/>
    </source>
</evidence>
<name>A0A9X0CMY0_9CNID</name>
<dbReference type="PANTHER" id="PTHR24637:SF421">
    <property type="entry name" value="CUTICLE COLLAGEN DPY-2"/>
    <property type="match status" value="1"/>
</dbReference>
<sequence length="424" mass="45219">MFWLRKTGSGSSALPHFSFSLQIEDIKNTISEEIQPSADTDNVVDFVQEFQLSLSELNIETTGLCESRPLPFSDDQRARDVAYDLSSTNAIINTTVDSLFPNGIPDEFVLFTTVKVEPDNTADLFTIIDGEQSLSFSLNPVEFEYRRRGKVPVRAGVDDNLADGKWHRVAFAVRKKHVLLSLDCAKPKEHNRRPKGFQPSFGQDSVVRLDEQFKGSLQQLLIVPDVFRVLSFCNDFTPDCDTPLPYAPFLSGAAQRRDSNVQVINNVRYIKGERGIPGPDGPSGPAGPQGEKGYDGVRGERGSQGTPGSPGSAGPPGPPGPPGDGIYVRWSRLQGSDSKGPGPVAGGLVVEPPSVPGDPGVRGSRGQRGSPGLPGTGGEKGSQGDPGSPGPPGNQGNRGASGRSGKSVSNQSHQIRSVHETPSL</sequence>
<evidence type="ECO:0000313" key="4">
    <source>
        <dbReference type="EMBL" id="KAJ7369672.1"/>
    </source>
</evidence>
<feature type="compositionally biased region" description="Polar residues" evidence="2">
    <location>
        <begin position="404"/>
        <end position="424"/>
    </location>
</feature>
<feature type="compositionally biased region" description="Pro residues" evidence="2">
    <location>
        <begin position="313"/>
        <end position="322"/>
    </location>
</feature>
<evidence type="ECO:0000313" key="5">
    <source>
        <dbReference type="Proteomes" id="UP001163046"/>
    </source>
</evidence>
<dbReference type="EMBL" id="MU826894">
    <property type="protein sequence ID" value="KAJ7369672.1"/>
    <property type="molecule type" value="Genomic_DNA"/>
</dbReference>
<dbReference type="Pfam" id="PF01391">
    <property type="entry name" value="Collagen"/>
    <property type="match status" value="2"/>
</dbReference>
<dbReference type="InterPro" id="IPR008160">
    <property type="entry name" value="Collagen"/>
</dbReference>
<dbReference type="SMART" id="SM00210">
    <property type="entry name" value="TSPN"/>
    <property type="match status" value="1"/>
</dbReference>
<dbReference type="Gene3D" id="2.60.120.200">
    <property type="match status" value="1"/>
</dbReference>
<comment type="caution">
    <text evidence="4">The sequence shown here is derived from an EMBL/GenBank/DDBJ whole genome shotgun (WGS) entry which is preliminary data.</text>
</comment>
<protein>
    <recommendedName>
        <fullName evidence="3">Thrombospondin-like N-terminal domain-containing protein</fullName>
    </recommendedName>
</protein>